<keyword evidence="1" id="KW-0479">Metal-binding</keyword>
<proteinExistence type="predicted"/>
<name>A0A5C5FVY4_9BASI</name>
<dbReference type="GO" id="GO:0005737">
    <property type="term" value="C:cytoplasm"/>
    <property type="evidence" value="ECO:0007669"/>
    <property type="project" value="TreeGrafter"/>
</dbReference>
<evidence type="ECO:0000256" key="4">
    <source>
        <dbReference type="ARBA" id="ARBA00022833"/>
    </source>
</evidence>
<evidence type="ECO:0000256" key="2">
    <source>
        <dbReference type="ARBA" id="ARBA00022737"/>
    </source>
</evidence>
<keyword evidence="3 5" id="KW-0863">Zinc-finger</keyword>
<keyword evidence="4" id="KW-0862">Zinc</keyword>
<dbReference type="SUPFAM" id="SSF118310">
    <property type="entry name" value="AN1-like Zinc finger"/>
    <property type="match status" value="2"/>
</dbReference>
<gene>
    <name evidence="8" type="ORF">DMC30DRAFT_255388</name>
</gene>
<dbReference type="AlphaFoldDB" id="A0A5C5FVY4"/>
<dbReference type="PROSITE" id="PS51039">
    <property type="entry name" value="ZF_AN1"/>
    <property type="match status" value="1"/>
</dbReference>
<feature type="domain" description="AN1-type" evidence="7">
    <location>
        <begin position="106"/>
        <end position="154"/>
    </location>
</feature>
<feature type="compositionally biased region" description="Pro residues" evidence="6">
    <location>
        <begin position="194"/>
        <end position="219"/>
    </location>
</feature>
<dbReference type="Proteomes" id="UP000311382">
    <property type="component" value="Unassembled WGS sequence"/>
</dbReference>
<organism evidence="8 9">
    <name type="scientific">Rhodotorula diobovata</name>
    <dbReference type="NCBI Taxonomy" id="5288"/>
    <lineage>
        <taxon>Eukaryota</taxon>
        <taxon>Fungi</taxon>
        <taxon>Dikarya</taxon>
        <taxon>Basidiomycota</taxon>
        <taxon>Pucciniomycotina</taxon>
        <taxon>Microbotryomycetes</taxon>
        <taxon>Sporidiobolales</taxon>
        <taxon>Sporidiobolaceae</taxon>
        <taxon>Rhodotorula</taxon>
    </lineage>
</organism>
<protein>
    <recommendedName>
        <fullName evidence="7">AN1-type domain-containing protein</fullName>
    </recommendedName>
</protein>
<evidence type="ECO:0000259" key="7">
    <source>
        <dbReference type="PROSITE" id="PS51039"/>
    </source>
</evidence>
<accession>A0A5C5FVY4</accession>
<evidence type="ECO:0000256" key="5">
    <source>
        <dbReference type="PROSITE-ProRule" id="PRU00449"/>
    </source>
</evidence>
<dbReference type="GO" id="GO:0008270">
    <property type="term" value="F:zinc ion binding"/>
    <property type="evidence" value="ECO:0007669"/>
    <property type="project" value="UniProtKB-KW"/>
</dbReference>
<dbReference type="Gene3D" id="4.10.1110.10">
    <property type="entry name" value="AN1-like Zinc finger"/>
    <property type="match status" value="2"/>
</dbReference>
<feature type="region of interest" description="Disordered" evidence="6">
    <location>
        <begin position="373"/>
        <end position="398"/>
    </location>
</feature>
<evidence type="ECO:0000313" key="8">
    <source>
        <dbReference type="EMBL" id="TNY20406.1"/>
    </source>
</evidence>
<evidence type="ECO:0000256" key="3">
    <source>
        <dbReference type="ARBA" id="ARBA00022771"/>
    </source>
</evidence>
<dbReference type="OrthoDB" id="431929at2759"/>
<evidence type="ECO:0000313" key="9">
    <source>
        <dbReference type="Proteomes" id="UP000311382"/>
    </source>
</evidence>
<dbReference type="PANTHER" id="PTHR14677:SF40">
    <property type="entry name" value="CDC48-ASSOCIATED UBIQUITIN-LIKE_ZINC FINGER PROTEIN 1"/>
    <property type="match status" value="1"/>
</dbReference>
<sequence>MDSDQFLDIGRHCSDDSCRQLDFLPFSCPACKLPFCQQHWRPSTGHSCPSYDPALADNRIPSCPLCSTPVSFPPGTDPNGPMDAHLSLSCPVLHPHLAPSPSSSSSRRANACRAPKCRTKLVVPITCAHCRDAFCPAHRFPSDHACAAARRAAPSPSSSSLASGAARAAPTAGASVKRALGGLLLPSKKSPAAAAPPPAPALRAPTPAPAAPRAAPTPTPSRAGLAALRRAQHAQTQARGSSSGSREAADSLGTKKAGRDAPLGTRADPLVLDPLVLDPLVLDSSSDDDVRVIEPAPSGPRRVPAGRAPAQKDKAEALPRAGAGASTSTGLRGAAGKRAAQERESARRAIEVRARKGLLTEDEKVQYATMQALQARGASSGRRGRPGADGEGDGCVVC</sequence>
<feature type="region of interest" description="Disordered" evidence="6">
    <location>
        <begin position="188"/>
        <end position="267"/>
    </location>
</feature>
<dbReference type="EMBL" id="SOZI01000068">
    <property type="protein sequence ID" value="TNY20406.1"/>
    <property type="molecule type" value="Genomic_DNA"/>
</dbReference>
<keyword evidence="9" id="KW-1185">Reference proteome</keyword>
<evidence type="ECO:0000256" key="1">
    <source>
        <dbReference type="ARBA" id="ARBA00022723"/>
    </source>
</evidence>
<dbReference type="PANTHER" id="PTHR14677">
    <property type="entry name" value="ARSENITE INDUCUBLE RNA ASSOCIATED PROTEIN AIP-1-RELATED"/>
    <property type="match status" value="1"/>
</dbReference>
<dbReference type="STRING" id="5288.A0A5C5FVY4"/>
<dbReference type="SMART" id="SM00154">
    <property type="entry name" value="ZnF_AN1"/>
    <property type="match status" value="2"/>
</dbReference>
<reference evidence="8 9" key="1">
    <citation type="submission" date="2019-03" db="EMBL/GenBank/DDBJ databases">
        <title>Rhodosporidium diobovatum UCD-FST 08-225 genome sequencing, assembly, and annotation.</title>
        <authorList>
            <person name="Fakankun I.U."/>
            <person name="Fristensky B."/>
            <person name="Levin D.B."/>
        </authorList>
    </citation>
    <scope>NUCLEOTIDE SEQUENCE [LARGE SCALE GENOMIC DNA]</scope>
    <source>
        <strain evidence="8 9">UCD-FST 08-225</strain>
    </source>
</reference>
<dbReference type="InterPro" id="IPR057357">
    <property type="entry name" value="Znf-C2H2_ZFAND2A/B"/>
</dbReference>
<keyword evidence="2" id="KW-0677">Repeat</keyword>
<comment type="caution">
    <text evidence="8">The sequence shown here is derived from an EMBL/GenBank/DDBJ whole genome shotgun (WGS) entry which is preliminary data.</text>
</comment>
<dbReference type="InterPro" id="IPR035896">
    <property type="entry name" value="AN1-like_Znf"/>
</dbReference>
<dbReference type="Pfam" id="PF01428">
    <property type="entry name" value="zf-AN1"/>
    <property type="match status" value="2"/>
</dbReference>
<dbReference type="InterPro" id="IPR000058">
    <property type="entry name" value="Znf_AN1"/>
</dbReference>
<dbReference type="Pfam" id="PF25403">
    <property type="entry name" value="zf-C2H2_ZFAND2"/>
    <property type="match status" value="1"/>
</dbReference>
<evidence type="ECO:0000256" key="6">
    <source>
        <dbReference type="SAM" id="MobiDB-lite"/>
    </source>
</evidence>
<feature type="region of interest" description="Disordered" evidence="6">
    <location>
        <begin position="288"/>
        <end position="346"/>
    </location>
</feature>